<dbReference type="GO" id="GO:0004518">
    <property type="term" value="F:nuclease activity"/>
    <property type="evidence" value="ECO:0007669"/>
    <property type="project" value="UniProtKB-KW"/>
</dbReference>
<dbReference type="Proteomes" id="UP000321580">
    <property type="component" value="Unassembled WGS sequence"/>
</dbReference>
<dbReference type="InterPro" id="IPR029060">
    <property type="entry name" value="PIN-like_dom_sf"/>
</dbReference>
<evidence type="ECO:0000256" key="5">
    <source>
        <dbReference type="ARBA" id="ARBA00022801"/>
    </source>
</evidence>
<keyword evidence="2" id="KW-1277">Toxin-antitoxin system</keyword>
<evidence type="ECO:0000256" key="2">
    <source>
        <dbReference type="ARBA" id="ARBA00022649"/>
    </source>
</evidence>
<keyword evidence="4" id="KW-0479">Metal-binding</keyword>
<evidence type="ECO:0000256" key="7">
    <source>
        <dbReference type="ARBA" id="ARBA00038093"/>
    </source>
</evidence>
<dbReference type="OrthoDB" id="9796690at2"/>
<dbReference type="GO" id="GO:0046872">
    <property type="term" value="F:metal ion binding"/>
    <property type="evidence" value="ECO:0007669"/>
    <property type="project" value="UniProtKB-KW"/>
</dbReference>
<dbReference type="InterPro" id="IPR002716">
    <property type="entry name" value="PIN_dom"/>
</dbReference>
<sequence>MAQYLLDTDICIAFLKGKNNLLEKTEKVGFDNCHVSEITIGELTYGAYYSDRIEKHKEEVIKTEKLFQIVPIFECLDFFGKEKAKLRREGNLIHDFDLLIGATAVHFDMIMVTNNEKHLSRISGIKIENWIKNEVK</sequence>
<evidence type="ECO:0000256" key="3">
    <source>
        <dbReference type="ARBA" id="ARBA00022722"/>
    </source>
</evidence>
<dbReference type="PANTHER" id="PTHR33653">
    <property type="entry name" value="RIBONUCLEASE VAPC2"/>
    <property type="match status" value="1"/>
</dbReference>
<evidence type="ECO:0000313" key="9">
    <source>
        <dbReference type="EMBL" id="TXB61729.1"/>
    </source>
</evidence>
<dbReference type="CDD" id="cd18743">
    <property type="entry name" value="PIN_VapC4-5_FitB-like"/>
    <property type="match status" value="1"/>
</dbReference>
<gene>
    <name evidence="9" type="ORF">FRY97_17680</name>
</gene>
<dbReference type="EMBL" id="VOOR01000047">
    <property type="protein sequence ID" value="TXB61729.1"/>
    <property type="molecule type" value="Genomic_DNA"/>
</dbReference>
<dbReference type="RefSeq" id="WP_147168898.1">
    <property type="nucleotide sequence ID" value="NZ_VOOR01000047.1"/>
</dbReference>
<keyword evidence="6" id="KW-0460">Magnesium</keyword>
<evidence type="ECO:0000256" key="6">
    <source>
        <dbReference type="ARBA" id="ARBA00022842"/>
    </source>
</evidence>
<dbReference type="PANTHER" id="PTHR33653:SF1">
    <property type="entry name" value="RIBONUCLEASE VAPC2"/>
    <property type="match status" value="1"/>
</dbReference>
<keyword evidence="3" id="KW-0540">Nuclease</keyword>
<feature type="domain" description="PIN" evidence="8">
    <location>
        <begin position="4"/>
        <end position="122"/>
    </location>
</feature>
<organism evidence="9 10">
    <name type="scientific">Phaeodactylibacter luteus</name>
    <dbReference type="NCBI Taxonomy" id="1564516"/>
    <lineage>
        <taxon>Bacteria</taxon>
        <taxon>Pseudomonadati</taxon>
        <taxon>Bacteroidota</taxon>
        <taxon>Saprospiria</taxon>
        <taxon>Saprospirales</taxon>
        <taxon>Haliscomenobacteraceae</taxon>
        <taxon>Phaeodactylibacter</taxon>
    </lineage>
</organism>
<evidence type="ECO:0000256" key="1">
    <source>
        <dbReference type="ARBA" id="ARBA00001946"/>
    </source>
</evidence>
<accession>A0A5C6RID5</accession>
<dbReference type="SUPFAM" id="SSF88723">
    <property type="entry name" value="PIN domain-like"/>
    <property type="match status" value="1"/>
</dbReference>
<comment type="similarity">
    <text evidence="7">Belongs to the PINc/VapC protein family.</text>
</comment>
<comment type="caution">
    <text evidence="9">The sequence shown here is derived from an EMBL/GenBank/DDBJ whole genome shotgun (WGS) entry which is preliminary data.</text>
</comment>
<reference evidence="9 10" key="1">
    <citation type="submission" date="2019-08" db="EMBL/GenBank/DDBJ databases">
        <title>Genome of Phaeodactylibacter luteus.</title>
        <authorList>
            <person name="Bowman J.P."/>
        </authorList>
    </citation>
    <scope>NUCLEOTIDE SEQUENCE [LARGE SCALE GENOMIC DNA]</scope>
    <source>
        <strain evidence="9 10">KCTC 42180</strain>
    </source>
</reference>
<evidence type="ECO:0000313" key="10">
    <source>
        <dbReference type="Proteomes" id="UP000321580"/>
    </source>
</evidence>
<evidence type="ECO:0000259" key="8">
    <source>
        <dbReference type="Pfam" id="PF01850"/>
    </source>
</evidence>
<name>A0A5C6RID5_9BACT</name>
<evidence type="ECO:0000256" key="4">
    <source>
        <dbReference type="ARBA" id="ARBA00022723"/>
    </source>
</evidence>
<dbReference type="GO" id="GO:0016787">
    <property type="term" value="F:hydrolase activity"/>
    <property type="evidence" value="ECO:0007669"/>
    <property type="project" value="UniProtKB-KW"/>
</dbReference>
<keyword evidence="10" id="KW-1185">Reference proteome</keyword>
<dbReference type="Pfam" id="PF01850">
    <property type="entry name" value="PIN"/>
    <property type="match status" value="1"/>
</dbReference>
<proteinExistence type="inferred from homology"/>
<dbReference type="AlphaFoldDB" id="A0A5C6RID5"/>
<keyword evidence="5" id="KW-0378">Hydrolase</keyword>
<dbReference type="InterPro" id="IPR050556">
    <property type="entry name" value="Type_II_TA_system_RNase"/>
</dbReference>
<comment type="cofactor">
    <cofactor evidence="1">
        <name>Mg(2+)</name>
        <dbReference type="ChEBI" id="CHEBI:18420"/>
    </cofactor>
</comment>
<protein>
    <submittedName>
        <fullName evidence="9">Type II toxin-antitoxin system VapC family toxin</fullName>
    </submittedName>
</protein>
<dbReference type="Gene3D" id="3.40.50.1010">
    <property type="entry name" value="5'-nuclease"/>
    <property type="match status" value="1"/>
</dbReference>